<evidence type="ECO:0000313" key="1">
    <source>
        <dbReference type="EMBL" id="CAF4418490.1"/>
    </source>
</evidence>
<proteinExistence type="predicted"/>
<reference evidence="1" key="1">
    <citation type="submission" date="2021-02" db="EMBL/GenBank/DDBJ databases">
        <authorList>
            <person name="Nowell W R."/>
        </authorList>
    </citation>
    <scope>NUCLEOTIDE SEQUENCE</scope>
</reference>
<comment type="caution">
    <text evidence="1">The sequence shown here is derived from an EMBL/GenBank/DDBJ whole genome shotgun (WGS) entry which is preliminary data.</text>
</comment>
<dbReference type="Proteomes" id="UP000681720">
    <property type="component" value="Unassembled WGS sequence"/>
</dbReference>
<feature type="non-terminal residue" evidence="1">
    <location>
        <position position="26"/>
    </location>
</feature>
<dbReference type="EMBL" id="CAJOBI010108074">
    <property type="protein sequence ID" value="CAF4620108.1"/>
    <property type="molecule type" value="Genomic_DNA"/>
</dbReference>
<name>A0A8S2VU99_9BILA</name>
<gene>
    <name evidence="1" type="ORF">BYL167_LOCUS32342</name>
    <name evidence="3" type="ORF">GIL414_LOCUS52963</name>
    <name evidence="2" type="ORF">SMN809_LOCUS39856</name>
</gene>
<protein>
    <submittedName>
        <fullName evidence="1">Uncharacterized protein</fullName>
    </submittedName>
</protein>
<dbReference type="AlphaFoldDB" id="A0A8S2VU99"/>
<evidence type="ECO:0000313" key="4">
    <source>
        <dbReference type="Proteomes" id="UP000681967"/>
    </source>
</evidence>
<feature type="non-terminal residue" evidence="1">
    <location>
        <position position="1"/>
    </location>
</feature>
<dbReference type="Proteomes" id="UP000676336">
    <property type="component" value="Unassembled WGS sequence"/>
</dbReference>
<dbReference type="EMBL" id="CAJOBH010059666">
    <property type="protein sequence ID" value="CAF4418490.1"/>
    <property type="molecule type" value="Genomic_DNA"/>
</dbReference>
<dbReference type="Proteomes" id="UP000681967">
    <property type="component" value="Unassembled WGS sequence"/>
</dbReference>
<evidence type="ECO:0000313" key="2">
    <source>
        <dbReference type="EMBL" id="CAF4620108.1"/>
    </source>
</evidence>
<organism evidence="1 4">
    <name type="scientific">Rotaria magnacalcarata</name>
    <dbReference type="NCBI Taxonomy" id="392030"/>
    <lineage>
        <taxon>Eukaryota</taxon>
        <taxon>Metazoa</taxon>
        <taxon>Spiralia</taxon>
        <taxon>Gnathifera</taxon>
        <taxon>Rotifera</taxon>
        <taxon>Eurotatoria</taxon>
        <taxon>Bdelloidea</taxon>
        <taxon>Philodinida</taxon>
        <taxon>Philodinidae</taxon>
        <taxon>Rotaria</taxon>
    </lineage>
</organism>
<accession>A0A8S2VU99</accession>
<evidence type="ECO:0000313" key="3">
    <source>
        <dbReference type="EMBL" id="CAF4923980.1"/>
    </source>
</evidence>
<sequence length="26" mass="3238">HLGWKGHRDLLRKRRQHEVDNMSRLV</sequence>
<dbReference type="EMBL" id="CAJOBJ010182607">
    <property type="protein sequence ID" value="CAF4923980.1"/>
    <property type="molecule type" value="Genomic_DNA"/>
</dbReference>